<accession>A0A2P2QWH0</accession>
<sequence>MQFKKVFSGVCCKSYCNPFWQELFQIYYVRKLTIIRCGVTKLITISHGNTQVLCS</sequence>
<evidence type="ECO:0000313" key="1">
    <source>
        <dbReference type="EMBL" id="MBX71305.1"/>
    </source>
</evidence>
<protein>
    <submittedName>
        <fullName evidence="1">Uncharacterized protein MANES_07G043600</fullName>
    </submittedName>
</protein>
<reference evidence="1" key="1">
    <citation type="submission" date="2018-02" db="EMBL/GenBank/DDBJ databases">
        <title>Rhizophora mucronata_Transcriptome.</title>
        <authorList>
            <person name="Meera S.P."/>
            <person name="Sreeshan A."/>
            <person name="Augustine A."/>
        </authorList>
    </citation>
    <scope>NUCLEOTIDE SEQUENCE</scope>
    <source>
        <tissue evidence="1">Leaf</tissue>
    </source>
</reference>
<organism evidence="1">
    <name type="scientific">Rhizophora mucronata</name>
    <name type="common">Asiatic mangrove</name>
    <dbReference type="NCBI Taxonomy" id="61149"/>
    <lineage>
        <taxon>Eukaryota</taxon>
        <taxon>Viridiplantae</taxon>
        <taxon>Streptophyta</taxon>
        <taxon>Embryophyta</taxon>
        <taxon>Tracheophyta</taxon>
        <taxon>Spermatophyta</taxon>
        <taxon>Magnoliopsida</taxon>
        <taxon>eudicotyledons</taxon>
        <taxon>Gunneridae</taxon>
        <taxon>Pentapetalae</taxon>
        <taxon>rosids</taxon>
        <taxon>fabids</taxon>
        <taxon>Malpighiales</taxon>
        <taxon>Rhizophoraceae</taxon>
        <taxon>Rhizophora</taxon>
    </lineage>
</organism>
<dbReference type="AlphaFoldDB" id="A0A2P2QWH0"/>
<name>A0A2P2QWH0_RHIMU</name>
<dbReference type="EMBL" id="GGEC01090821">
    <property type="protein sequence ID" value="MBX71305.1"/>
    <property type="molecule type" value="Transcribed_RNA"/>
</dbReference>
<proteinExistence type="predicted"/>